<dbReference type="VEuPathDB" id="TriTrypDB:LDHU3_34.4770"/>
<protein>
    <submittedName>
        <fullName evidence="1">Hypothetical_protein_conserved</fullName>
    </submittedName>
</protein>
<dbReference type="VEuPathDB" id="TriTrypDB:LdCL_340035800"/>
<reference evidence="1" key="1">
    <citation type="submission" date="2020-06" db="EMBL/GenBank/DDBJ databases">
        <authorList>
            <person name="Camacho E."/>
            <person name="Gonzalez-de la Fuente S."/>
            <person name="Rastrojo A."/>
            <person name="Peiro-Pastor R."/>
            <person name="Solana JC."/>
            <person name="Tabera L."/>
            <person name="Gamarro F."/>
            <person name="Carrasco-Ramiro F."/>
            <person name="Requena JM."/>
            <person name="Aguado B."/>
        </authorList>
    </citation>
    <scope>NUCLEOTIDE SEQUENCE</scope>
</reference>
<dbReference type="VEuPathDB" id="TriTrypDB:LdBPK_342770.1"/>
<dbReference type="Proteomes" id="UP000601710">
    <property type="component" value="Chromosome 34"/>
</dbReference>
<gene>
    <name evidence="1" type="ORF">LDHU3_34.4770</name>
</gene>
<organism evidence="1 2">
    <name type="scientific">Leishmania donovani</name>
    <dbReference type="NCBI Taxonomy" id="5661"/>
    <lineage>
        <taxon>Eukaryota</taxon>
        <taxon>Discoba</taxon>
        <taxon>Euglenozoa</taxon>
        <taxon>Kinetoplastea</taxon>
        <taxon>Metakinetoplastina</taxon>
        <taxon>Trypanosomatida</taxon>
        <taxon>Trypanosomatidae</taxon>
        <taxon>Leishmaniinae</taxon>
        <taxon>Leishmania</taxon>
    </lineage>
</organism>
<evidence type="ECO:0000313" key="1">
    <source>
        <dbReference type="EMBL" id="CAC5433870.1"/>
    </source>
</evidence>
<dbReference type="EMBL" id="LR812654">
    <property type="protein sequence ID" value="CAC5433870.1"/>
    <property type="molecule type" value="Genomic_DNA"/>
</dbReference>
<name>A0A6J8FLD0_LEIDO</name>
<accession>A0A6J8FLD0</accession>
<dbReference type="AlphaFoldDB" id="A0A6J8FLD0"/>
<sequence length="306" mass="34621">MVCSLLWSLRPVMSSTKDQGRRPVIASYRCDEHVFPELPATHPLSVRRREVQRFLKGDGTLGRRAWNPATKDELHPFPQPALNNTTTCYNGVDVVATHFPETVKGTAFLKMQETVLPAVWTHNRDRACASTKRHTYRCEALERQEVPLSFLATVIRDDNNPEKRRRQEGWCASTTLEGFRGNRHAAPAAEGVFDAKAHRELNKMLTARLSGGYVKPYNRVKHLNSSLEKQKELQQKAAADSLINLYASQPGPAAFKMSNADEWWDIDPVAVTGDMRKRIDEMKANPYSTIFRSTTFATTPPRSSRV</sequence>
<proteinExistence type="predicted"/>
<evidence type="ECO:0000313" key="2">
    <source>
        <dbReference type="Proteomes" id="UP000601710"/>
    </source>
</evidence>